<dbReference type="HOGENOM" id="CLU_097824_0_0_5"/>
<dbReference type="Proteomes" id="UP000006377">
    <property type="component" value="Chromosome"/>
</dbReference>
<dbReference type="AlphaFoldDB" id="A7HZ98"/>
<evidence type="ECO:0000256" key="1">
    <source>
        <dbReference type="SAM" id="SignalP"/>
    </source>
</evidence>
<dbReference type="EMBL" id="CP000774">
    <property type="protein sequence ID" value="ABS65231.1"/>
    <property type="molecule type" value="Genomic_DNA"/>
</dbReference>
<evidence type="ECO:0000313" key="3">
    <source>
        <dbReference type="Proteomes" id="UP000006377"/>
    </source>
</evidence>
<keyword evidence="3" id="KW-1185">Reference proteome</keyword>
<sequence>MRRPAALAAALFLFAAPALADEAPANGWQAQVTAHDRDRLERYEDAVTKGMMESRVAGEEHGTYNELVSIMEGETVAADPERLKGDWNCRTIKAGGPFAGFVVYGWFRCEVVERDGRLFFEKRTGSQRQSGFLYERDEKSWVLLAAPNEGHSGPIRAYSGPEGGVTDPQMIDQPAIVSLLEDGRARAVFPWPELESTFNVLEMTRRK</sequence>
<dbReference type="eggNOG" id="ENOG50318ZF">
    <property type="taxonomic scope" value="Bacteria"/>
</dbReference>
<dbReference type="RefSeq" id="WP_012112492.1">
    <property type="nucleotide sequence ID" value="NC_009719.1"/>
</dbReference>
<evidence type="ECO:0000313" key="2">
    <source>
        <dbReference type="EMBL" id="ABS65231.1"/>
    </source>
</evidence>
<name>A7HZ98_PARL1</name>
<keyword evidence="1" id="KW-0732">Signal</keyword>
<organism evidence="2 3">
    <name type="scientific">Parvibaculum lavamentivorans (strain DS-1 / DSM 13023 / NCIMB 13966)</name>
    <dbReference type="NCBI Taxonomy" id="402881"/>
    <lineage>
        <taxon>Bacteria</taxon>
        <taxon>Pseudomonadati</taxon>
        <taxon>Pseudomonadota</taxon>
        <taxon>Alphaproteobacteria</taxon>
        <taxon>Hyphomicrobiales</taxon>
        <taxon>Parvibaculaceae</taxon>
        <taxon>Parvibaculum</taxon>
    </lineage>
</organism>
<dbReference type="Pfam" id="PF16233">
    <property type="entry name" value="DUF4893"/>
    <property type="match status" value="1"/>
</dbReference>
<dbReference type="OrthoDB" id="9153930at2"/>
<accession>A7HZ98</accession>
<evidence type="ECO:0008006" key="4">
    <source>
        <dbReference type="Google" id="ProtNLM"/>
    </source>
</evidence>
<feature type="chain" id="PRO_5002708330" description="DUF4893 domain-containing protein" evidence="1">
    <location>
        <begin position="21"/>
        <end position="207"/>
    </location>
</feature>
<dbReference type="InterPro" id="IPR032609">
    <property type="entry name" value="DUF4893"/>
</dbReference>
<protein>
    <recommendedName>
        <fullName evidence="4">DUF4893 domain-containing protein</fullName>
    </recommendedName>
</protein>
<reference evidence="2 3" key="1">
    <citation type="journal article" date="2011" name="Stand. Genomic Sci.">
        <title>Complete genome sequence of Parvibaculum lavamentivorans type strain (DS-1(T)).</title>
        <authorList>
            <person name="Schleheck D."/>
            <person name="Weiss M."/>
            <person name="Pitluck S."/>
            <person name="Bruce D."/>
            <person name="Land M.L."/>
            <person name="Han S."/>
            <person name="Saunders E."/>
            <person name="Tapia R."/>
            <person name="Detter C."/>
            <person name="Brettin T."/>
            <person name="Han J."/>
            <person name="Woyke T."/>
            <person name="Goodwin L."/>
            <person name="Pennacchio L."/>
            <person name="Nolan M."/>
            <person name="Cook A.M."/>
            <person name="Kjelleberg S."/>
            <person name="Thomas T."/>
        </authorList>
    </citation>
    <scope>NUCLEOTIDE SEQUENCE [LARGE SCALE GENOMIC DNA]</scope>
    <source>
        <strain evidence="3">DS-1 / DSM 13023 / NCIMB 13966</strain>
    </source>
</reference>
<dbReference type="KEGG" id="pla:Plav_3633"/>
<gene>
    <name evidence="2" type="ordered locus">Plav_3633</name>
</gene>
<feature type="signal peptide" evidence="1">
    <location>
        <begin position="1"/>
        <end position="20"/>
    </location>
</feature>
<proteinExistence type="predicted"/>